<reference evidence="1 2" key="1">
    <citation type="journal article" date="2018" name="BMC Genomics">
        <title>Comparative genome analyses reveal sequence features reflecting distinct modes of host-adaptation between dicot and monocot powdery mildew.</title>
        <authorList>
            <person name="Wu Y."/>
            <person name="Ma X."/>
            <person name="Pan Z."/>
            <person name="Kale S.D."/>
            <person name="Song Y."/>
            <person name="King H."/>
            <person name="Zhang Q."/>
            <person name="Presley C."/>
            <person name="Deng X."/>
            <person name="Wei C.I."/>
            <person name="Xiao S."/>
        </authorList>
    </citation>
    <scope>NUCLEOTIDE SEQUENCE [LARGE SCALE GENOMIC DNA]</scope>
    <source>
        <strain evidence="1">UMSG2</strain>
    </source>
</reference>
<evidence type="ECO:0008006" key="3">
    <source>
        <dbReference type="Google" id="ProtNLM"/>
    </source>
</evidence>
<evidence type="ECO:0000313" key="1">
    <source>
        <dbReference type="EMBL" id="RKF65712.1"/>
    </source>
</evidence>
<dbReference type="InterPro" id="IPR043128">
    <property type="entry name" value="Rev_trsase/Diguanyl_cyclase"/>
</dbReference>
<sequence>VNALGLASADEKLAAIQALAFPRTLKQLEYYLGLTGYLRQYIPHYAKLSAALQNRKSDLYRSLRKHAGNGITRSMRIREAASTRFSDVTV</sequence>
<organism evidence="1 2">
    <name type="scientific">Erysiphe neolycopersici</name>
    <dbReference type="NCBI Taxonomy" id="212602"/>
    <lineage>
        <taxon>Eukaryota</taxon>
        <taxon>Fungi</taxon>
        <taxon>Dikarya</taxon>
        <taxon>Ascomycota</taxon>
        <taxon>Pezizomycotina</taxon>
        <taxon>Leotiomycetes</taxon>
        <taxon>Erysiphales</taxon>
        <taxon>Erysiphaceae</taxon>
        <taxon>Erysiphe</taxon>
    </lineage>
</organism>
<dbReference type="EMBL" id="MCFK01000405">
    <property type="protein sequence ID" value="RKF65712.1"/>
    <property type="molecule type" value="Genomic_DNA"/>
</dbReference>
<dbReference type="STRING" id="212602.A0A420I7T6"/>
<dbReference type="Gene3D" id="3.30.70.270">
    <property type="match status" value="1"/>
</dbReference>
<proteinExistence type="predicted"/>
<dbReference type="SUPFAM" id="SSF56672">
    <property type="entry name" value="DNA/RNA polymerases"/>
    <property type="match status" value="1"/>
</dbReference>
<keyword evidence="2" id="KW-1185">Reference proteome</keyword>
<accession>A0A420I7T6</accession>
<dbReference type="Proteomes" id="UP000286134">
    <property type="component" value="Unassembled WGS sequence"/>
</dbReference>
<evidence type="ECO:0000313" key="2">
    <source>
        <dbReference type="Proteomes" id="UP000286134"/>
    </source>
</evidence>
<comment type="caution">
    <text evidence="1">The sequence shown here is derived from an EMBL/GenBank/DDBJ whole genome shotgun (WGS) entry which is preliminary data.</text>
</comment>
<dbReference type="InterPro" id="IPR043502">
    <property type="entry name" value="DNA/RNA_pol_sf"/>
</dbReference>
<protein>
    <recommendedName>
        <fullName evidence="3">Reverse transcriptase</fullName>
    </recommendedName>
</protein>
<feature type="non-terminal residue" evidence="1">
    <location>
        <position position="1"/>
    </location>
</feature>
<name>A0A420I7T6_9PEZI</name>
<dbReference type="AlphaFoldDB" id="A0A420I7T6"/>
<gene>
    <name evidence="1" type="ORF">OnM2_004045</name>
</gene>
<dbReference type="OrthoDB" id="5423428at2759"/>